<dbReference type="InterPro" id="IPR003439">
    <property type="entry name" value="ABC_transporter-like_ATP-bd"/>
</dbReference>
<evidence type="ECO:0000256" key="7">
    <source>
        <dbReference type="ARBA" id="ARBA00022970"/>
    </source>
</evidence>
<dbReference type="InterPro" id="IPR050086">
    <property type="entry name" value="MetN_ABC_transporter-like"/>
</dbReference>
<keyword evidence="4" id="KW-1003">Cell membrane</keyword>
<evidence type="ECO:0000256" key="2">
    <source>
        <dbReference type="ARBA" id="ARBA00005417"/>
    </source>
</evidence>
<dbReference type="CDD" id="cd03262">
    <property type="entry name" value="ABC_HisP_GlnQ"/>
    <property type="match status" value="1"/>
</dbReference>
<evidence type="ECO:0000256" key="3">
    <source>
        <dbReference type="ARBA" id="ARBA00022448"/>
    </source>
</evidence>
<dbReference type="SUPFAM" id="SSF52540">
    <property type="entry name" value="P-loop containing nucleoside triphosphate hydrolases"/>
    <property type="match status" value="1"/>
</dbReference>
<dbReference type="InterPro" id="IPR017871">
    <property type="entry name" value="ABC_transporter-like_CS"/>
</dbReference>
<evidence type="ECO:0000259" key="9">
    <source>
        <dbReference type="PROSITE" id="PS50893"/>
    </source>
</evidence>
<dbReference type="Gene3D" id="3.40.50.300">
    <property type="entry name" value="P-loop containing nucleotide triphosphate hydrolases"/>
    <property type="match status" value="1"/>
</dbReference>
<dbReference type="FunFam" id="3.40.50.300:FF:000020">
    <property type="entry name" value="Amino acid ABC transporter ATP-binding component"/>
    <property type="match status" value="1"/>
</dbReference>
<sequence>MDKKVVVRELHKSFGKLKVLRGISMEANEGDVICIVGPSGSGKSTFLRCINLLEKPTSGSIMVNGHEMTHRLVNINKARRGIGMVFQQFNLFPHMTAKKNVMFAPVDLGVMHKKDAEIKALELLDRVGLSDKADCYPWQLSGGQQQRVAIARSLAMNPDVMLFDEPTSALDPEMIGEVLNVIKELAASGMTMLIVTHEMNFARDISSNVIFMEGGIILEQGSPSEVFSNPREERTRKFLSMFVDK</sequence>
<dbReference type="Pfam" id="PF00005">
    <property type="entry name" value="ABC_tran"/>
    <property type="match status" value="1"/>
</dbReference>
<dbReference type="GO" id="GO:0005524">
    <property type="term" value="F:ATP binding"/>
    <property type="evidence" value="ECO:0007669"/>
    <property type="project" value="UniProtKB-KW"/>
</dbReference>
<protein>
    <submittedName>
        <fullName evidence="10">Glutamine transport ATP-binding protein GlnQ</fullName>
    </submittedName>
</protein>
<evidence type="ECO:0000256" key="8">
    <source>
        <dbReference type="ARBA" id="ARBA00023136"/>
    </source>
</evidence>
<keyword evidence="8" id="KW-0472">Membrane</keyword>
<dbReference type="SMART" id="SM00382">
    <property type="entry name" value="AAA"/>
    <property type="match status" value="1"/>
</dbReference>
<dbReference type="GO" id="GO:0016887">
    <property type="term" value="F:ATP hydrolysis activity"/>
    <property type="evidence" value="ECO:0007669"/>
    <property type="project" value="InterPro"/>
</dbReference>
<dbReference type="EMBL" id="JQ844189">
    <property type="protein sequence ID" value="AGS52311.1"/>
    <property type="molecule type" value="Genomic_DNA"/>
</dbReference>
<dbReference type="GO" id="GO:0015424">
    <property type="term" value="F:ABC-type amino acid transporter activity"/>
    <property type="evidence" value="ECO:0007669"/>
    <property type="project" value="InterPro"/>
</dbReference>
<comment type="subcellular location">
    <subcellularLocation>
        <location evidence="1">Cell membrane</location>
        <topology evidence="1">Peripheral membrane protein</topology>
    </subcellularLocation>
</comment>
<accession>A0A806KKU5</accession>
<reference evidence="10" key="1">
    <citation type="submission" date="2012-03" db="EMBL/GenBank/DDBJ databases">
        <title>Functional metagenomics reveals considerable lignocellulase gene clusters in the gut microbiome of a wood-feeding higher termite.</title>
        <authorList>
            <person name="Liu N."/>
        </authorList>
    </citation>
    <scope>NUCLEOTIDE SEQUENCE</scope>
</reference>
<evidence type="ECO:0000256" key="5">
    <source>
        <dbReference type="ARBA" id="ARBA00022741"/>
    </source>
</evidence>
<dbReference type="PANTHER" id="PTHR43166">
    <property type="entry name" value="AMINO ACID IMPORT ATP-BINDING PROTEIN"/>
    <property type="match status" value="1"/>
</dbReference>
<evidence type="ECO:0000313" key="10">
    <source>
        <dbReference type="EMBL" id="AGS52311.1"/>
    </source>
</evidence>
<keyword evidence="5" id="KW-0547">Nucleotide-binding</keyword>
<evidence type="ECO:0000256" key="4">
    <source>
        <dbReference type="ARBA" id="ARBA00022475"/>
    </source>
</evidence>
<dbReference type="InterPro" id="IPR030679">
    <property type="entry name" value="ABC_ATPase_HisP-typ"/>
</dbReference>
<dbReference type="PROSITE" id="PS00211">
    <property type="entry name" value="ABC_TRANSPORTER_1"/>
    <property type="match status" value="1"/>
</dbReference>
<dbReference type="GO" id="GO:0005886">
    <property type="term" value="C:plasma membrane"/>
    <property type="evidence" value="ECO:0007669"/>
    <property type="project" value="UniProtKB-SubCell"/>
</dbReference>
<feature type="domain" description="ABC transporter" evidence="9">
    <location>
        <begin position="5"/>
        <end position="239"/>
    </location>
</feature>
<name>A0A806KKU5_9BACT</name>
<keyword evidence="6 10" id="KW-0067">ATP-binding</keyword>
<dbReference type="PANTHER" id="PTHR43166:SF9">
    <property type="entry name" value="GLUTAMATE_ASPARTATE IMPORT ATP-BINDING PROTEIN GLTL"/>
    <property type="match status" value="1"/>
</dbReference>
<organism evidence="10">
    <name type="scientific">uncultured bacterium contig00063</name>
    <dbReference type="NCBI Taxonomy" id="1181546"/>
    <lineage>
        <taxon>Bacteria</taxon>
        <taxon>environmental samples</taxon>
    </lineage>
</organism>
<dbReference type="PROSITE" id="PS50893">
    <property type="entry name" value="ABC_TRANSPORTER_2"/>
    <property type="match status" value="1"/>
</dbReference>
<comment type="similarity">
    <text evidence="2">Belongs to the ABC transporter superfamily.</text>
</comment>
<dbReference type="AlphaFoldDB" id="A0A806KKU5"/>
<evidence type="ECO:0000256" key="6">
    <source>
        <dbReference type="ARBA" id="ARBA00022840"/>
    </source>
</evidence>
<keyword evidence="7" id="KW-0029">Amino-acid transport</keyword>
<dbReference type="PIRSF" id="PIRSF039085">
    <property type="entry name" value="ABC_ATPase_HisP"/>
    <property type="match status" value="1"/>
</dbReference>
<dbReference type="InterPro" id="IPR027417">
    <property type="entry name" value="P-loop_NTPase"/>
</dbReference>
<dbReference type="InterPro" id="IPR003593">
    <property type="entry name" value="AAA+_ATPase"/>
</dbReference>
<keyword evidence="3" id="KW-0813">Transport</keyword>
<evidence type="ECO:0000256" key="1">
    <source>
        <dbReference type="ARBA" id="ARBA00004202"/>
    </source>
</evidence>
<proteinExistence type="inferred from homology"/>